<dbReference type="InterPro" id="IPR002942">
    <property type="entry name" value="S4_RNA-bd"/>
</dbReference>
<feature type="compositionally biased region" description="Basic and acidic residues" evidence="2">
    <location>
        <begin position="155"/>
        <end position="172"/>
    </location>
</feature>
<dbReference type="PATRIC" id="fig|322095.3.peg.430"/>
<evidence type="ECO:0000313" key="5">
    <source>
        <dbReference type="Proteomes" id="UP000070224"/>
    </source>
</evidence>
<evidence type="ECO:0000259" key="3">
    <source>
        <dbReference type="SMART" id="SM00363"/>
    </source>
</evidence>
<dbReference type="SMART" id="SM00363">
    <property type="entry name" value="S4"/>
    <property type="match status" value="1"/>
</dbReference>
<feature type="region of interest" description="Disordered" evidence="2">
    <location>
        <begin position="70"/>
        <end position="172"/>
    </location>
</feature>
<feature type="compositionally biased region" description="Basic and acidic residues" evidence="2">
    <location>
        <begin position="113"/>
        <end position="125"/>
    </location>
</feature>
<gene>
    <name evidence="4" type="ORF">HMPREF3185_00435</name>
</gene>
<keyword evidence="1" id="KW-0694">RNA-binding</keyword>
<evidence type="ECO:0000313" key="4">
    <source>
        <dbReference type="EMBL" id="KXB77678.1"/>
    </source>
</evidence>
<dbReference type="SUPFAM" id="SSF55174">
    <property type="entry name" value="Alpha-L RNA-binding motif"/>
    <property type="match status" value="1"/>
</dbReference>
<protein>
    <submittedName>
        <fullName evidence="4">S4 domain protein</fullName>
    </submittedName>
</protein>
<proteinExistence type="predicted"/>
<dbReference type="CDD" id="cd00165">
    <property type="entry name" value="S4"/>
    <property type="match status" value="1"/>
</dbReference>
<dbReference type="Gene3D" id="3.10.290.10">
    <property type="entry name" value="RNA-binding S4 domain"/>
    <property type="match status" value="1"/>
</dbReference>
<dbReference type="OrthoDB" id="1012272at2"/>
<dbReference type="Pfam" id="PF01479">
    <property type="entry name" value="S4"/>
    <property type="match status" value="1"/>
</dbReference>
<name>A0A134BCL3_9PORP</name>
<dbReference type="GO" id="GO:0003723">
    <property type="term" value="F:RNA binding"/>
    <property type="evidence" value="ECO:0007669"/>
    <property type="project" value="UniProtKB-KW"/>
</dbReference>
<feature type="compositionally biased region" description="Basic residues" evidence="2">
    <location>
        <begin position="138"/>
        <end position="148"/>
    </location>
</feature>
<reference evidence="5" key="1">
    <citation type="submission" date="2016-01" db="EMBL/GenBank/DDBJ databases">
        <authorList>
            <person name="Mitreva M."/>
            <person name="Pepin K.H."/>
            <person name="Mihindukulasuriya K.A."/>
            <person name="Fulton R."/>
            <person name="Fronick C."/>
            <person name="O'Laughlin M."/>
            <person name="Miner T."/>
            <person name="Herter B."/>
            <person name="Rosa B.A."/>
            <person name="Cordes M."/>
            <person name="Tomlinson C."/>
            <person name="Wollam A."/>
            <person name="Palsikar V.B."/>
            <person name="Mardis E.R."/>
            <person name="Wilson R.K."/>
        </authorList>
    </citation>
    <scope>NUCLEOTIDE SEQUENCE [LARGE SCALE GENOMIC DNA]</scope>
    <source>
        <strain evidence="5">KA00683</strain>
    </source>
</reference>
<accession>A0A134BCL3</accession>
<comment type="caution">
    <text evidence="4">The sequence shown here is derived from an EMBL/GenBank/DDBJ whole genome shotgun (WGS) entry which is preliminary data.</text>
</comment>
<dbReference type="AlphaFoldDB" id="A0A134BCL3"/>
<feature type="domain" description="RNA-binding S4" evidence="3">
    <location>
        <begin position="3"/>
        <end position="61"/>
    </location>
</feature>
<organism evidence="4 5">
    <name type="scientific">Porphyromonas somerae</name>
    <dbReference type="NCBI Taxonomy" id="322095"/>
    <lineage>
        <taxon>Bacteria</taxon>
        <taxon>Pseudomonadati</taxon>
        <taxon>Bacteroidota</taxon>
        <taxon>Bacteroidia</taxon>
        <taxon>Bacteroidales</taxon>
        <taxon>Porphyromonadaceae</taxon>
        <taxon>Porphyromonas</taxon>
    </lineage>
</organism>
<evidence type="ECO:0000256" key="2">
    <source>
        <dbReference type="SAM" id="MobiDB-lite"/>
    </source>
</evidence>
<dbReference type="InterPro" id="IPR036986">
    <property type="entry name" value="S4_RNA-bd_sf"/>
</dbReference>
<dbReference type="STRING" id="322095.HMPREF3185_00435"/>
<dbReference type="EMBL" id="LSDK01000030">
    <property type="protein sequence ID" value="KXB77678.1"/>
    <property type="molecule type" value="Genomic_DNA"/>
</dbReference>
<dbReference type="PROSITE" id="PS50889">
    <property type="entry name" value="S4"/>
    <property type="match status" value="1"/>
</dbReference>
<keyword evidence="5" id="KW-1185">Reference proteome</keyword>
<sequence>MKLRINKLISDAGLGSRRDVEEYIRLGRVKINGRRAQLSDLVSETDVVFFDEVDLPVKELIQEHAAEEKLQTKLKKDSERPRTRDRRSERAESQRILSAPKSAALRKTSKNNPENKRTHKARTEGWGDEEEVFDERLLRHHNSGRRGSARNTRPARSEHRGHSGKRRSFDEE</sequence>
<dbReference type="Proteomes" id="UP000070224">
    <property type="component" value="Unassembled WGS sequence"/>
</dbReference>
<evidence type="ECO:0000256" key="1">
    <source>
        <dbReference type="PROSITE-ProRule" id="PRU00182"/>
    </source>
</evidence>
<dbReference type="RefSeq" id="WP_060934954.1">
    <property type="nucleotide sequence ID" value="NZ_KQ960419.1"/>
</dbReference>
<feature type="compositionally biased region" description="Basic and acidic residues" evidence="2">
    <location>
        <begin position="70"/>
        <end position="93"/>
    </location>
</feature>